<dbReference type="SMART" id="SM00240">
    <property type="entry name" value="FHA"/>
    <property type="match status" value="1"/>
</dbReference>
<feature type="domain" description="FHA" evidence="2">
    <location>
        <begin position="120"/>
        <end position="170"/>
    </location>
</feature>
<sequence length="223" mass="24420">MEMTSNYLSYARANSLSPPLFPNKSTVIARSSVNFGGYNCLPRKLNFSASQLRKFGAIRASDSESTTSTNGSLLDYDYVRYIAFNFRKLKCGYLTGDGDTRHIGYKIAMPGAFEIASNVVTVGRVREKADIVISVPTVSGLHARIQKTEENLLITDLDSTNGTFIDEKRLQPGVVSAASPGNLITFGDTNLAIFRVYKLEKEEFTSEPEESGNEASSKVESTS</sequence>
<organism evidence="3 4">
    <name type="scientific">Rehmannia glutinosa</name>
    <name type="common">Chinese foxglove</name>
    <dbReference type="NCBI Taxonomy" id="99300"/>
    <lineage>
        <taxon>Eukaryota</taxon>
        <taxon>Viridiplantae</taxon>
        <taxon>Streptophyta</taxon>
        <taxon>Embryophyta</taxon>
        <taxon>Tracheophyta</taxon>
        <taxon>Spermatophyta</taxon>
        <taxon>Magnoliopsida</taxon>
        <taxon>eudicotyledons</taxon>
        <taxon>Gunneridae</taxon>
        <taxon>Pentapetalae</taxon>
        <taxon>asterids</taxon>
        <taxon>lamiids</taxon>
        <taxon>Lamiales</taxon>
        <taxon>Orobanchaceae</taxon>
        <taxon>Rehmannieae</taxon>
        <taxon>Rehmannia</taxon>
    </lineage>
</organism>
<evidence type="ECO:0000313" key="3">
    <source>
        <dbReference type="EMBL" id="KAK6144131.1"/>
    </source>
</evidence>
<dbReference type="Gene3D" id="2.60.200.20">
    <property type="match status" value="1"/>
</dbReference>
<name>A0ABR0WBH9_REHGL</name>
<gene>
    <name evidence="3" type="ORF">DH2020_020951</name>
</gene>
<dbReference type="EMBL" id="JABTTQ020000012">
    <property type="protein sequence ID" value="KAK6144131.1"/>
    <property type="molecule type" value="Genomic_DNA"/>
</dbReference>
<dbReference type="SUPFAM" id="SSF49879">
    <property type="entry name" value="SMAD/FHA domain"/>
    <property type="match status" value="1"/>
</dbReference>
<evidence type="ECO:0000313" key="4">
    <source>
        <dbReference type="Proteomes" id="UP001318860"/>
    </source>
</evidence>
<evidence type="ECO:0000259" key="2">
    <source>
        <dbReference type="PROSITE" id="PS50006"/>
    </source>
</evidence>
<evidence type="ECO:0000256" key="1">
    <source>
        <dbReference type="SAM" id="MobiDB-lite"/>
    </source>
</evidence>
<dbReference type="InterPro" id="IPR008984">
    <property type="entry name" value="SMAD_FHA_dom_sf"/>
</dbReference>
<dbReference type="Pfam" id="PF00498">
    <property type="entry name" value="FHA"/>
    <property type="match status" value="1"/>
</dbReference>
<accession>A0ABR0WBH9</accession>
<dbReference type="InterPro" id="IPR050923">
    <property type="entry name" value="Cell_Proc_Reg/RNA_Proc"/>
</dbReference>
<dbReference type="InterPro" id="IPR000253">
    <property type="entry name" value="FHA_dom"/>
</dbReference>
<dbReference type="CDD" id="cd00060">
    <property type="entry name" value="FHA"/>
    <property type="match status" value="1"/>
</dbReference>
<feature type="region of interest" description="Disordered" evidence="1">
    <location>
        <begin position="202"/>
        <end position="223"/>
    </location>
</feature>
<reference evidence="3 4" key="1">
    <citation type="journal article" date="2021" name="Comput. Struct. Biotechnol. J.">
        <title>De novo genome assembly of the potent medicinal plant Rehmannia glutinosa using nanopore technology.</title>
        <authorList>
            <person name="Ma L."/>
            <person name="Dong C."/>
            <person name="Song C."/>
            <person name="Wang X."/>
            <person name="Zheng X."/>
            <person name="Niu Y."/>
            <person name="Chen S."/>
            <person name="Feng W."/>
        </authorList>
    </citation>
    <scope>NUCLEOTIDE SEQUENCE [LARGE SCALE GENOMIC DNA]</scope>
    <source>
        <strain evidence="3">DH-2019</strain>
    </source>
</reference>
<comment type="caution">
    <text evidence="3">The sequence shown here is derived from an EMBL/GenBank/DDBJ whole genome shotgun (WGS) entry which is preliminary data.</text>
</comment>
<dbReference type="PANTHER" id="PTHR23308">
    <property type="entry name" value="NUCLEAR INHIBITOR OF PROTEIN PHOSPHATASE-1"/>
    <property type="match status" value="1"/>
</dbReference>
<dbReference type="Proteomes" id="UP001318860">
    <property type="component" value="Unassembled WGS sequence"/>
</dbReference>
<dbReference type="PROSITE" id="PS50006">
    <property type="entry name" value="FHA_DOMAIN"/>
    <property type="match status" value="1"/>
</dbReference>
<keyword evidence="4" id="KW-1185">Reference proteome</keyword>
<protein>
    <recommendedName>
        <fullName evidence="2">FHA domain-containing protein</fullName>
    </recommendedName>
</protein>
<proteinExistence type="predicted"/>